<dbReference type="PROSITE" id="PS50110">
    <property type="entry name" value="RESPONSE_REGULATORY"/>
    <property type="match status" value="1"/>
</dbReference>
<dbReference type="InterPro" id="IPR039420">
    <property type="entry name" value="WalR-like"/>
</dbReference>
<name>A0A543FY93_9PSEU</name>
<reference evidence="6 7" key="1">
    <citation type="submission" date="2019-06" db="EMBL/GenBank/DDBJ databases">
        <title>Sequencing the genomes of 1000 actinobacteria strains.</title>
        <authorList>
            <person name="Klenk H.-P."/>
        </authorList>
    </citation>
    <scope>NUCLEOTIDE SEQUENCE [LARGE SCALE GENOMIC DNA]</scope>
    <source>
        <strain evidence="6 7">DSM 45511</strain>
    </source>
</reference>
<keyword evidence="2" id="KW-0238">DNA-binding</keyword>
<dbReference type="GO" id="GO:0000160">
    <property type="term" value="P:phosphorelay signal transduction system"/>
    <property type="evidence" value="ECO:0007669"/>
    <property type="project" value="InterPro"/>
</dbReference>
<sequence>MTGEPIRILVVDDHPTFRLGMNALLSSIPGLTVVGEAADAPEAVELARRVPADVVIMDLDLAGTSGIDATHAVLRERPELRVLVVTMLEDDDSVFAAMRAGARGYVLKSASPAEVERAVRAVAAGDVLVASGVAERMLGFVTGARSATTPFPELTEREREVLDLVARGLDNLAVARRLSLSDKTVRNHLSTILAKLRVADRSQAIVRAREAGLGGGP</sequence>
<dbReference type="GO" id="GO:0006355">
    <property type="term" value="P:regulation of DNA-templated transcription"/>
    <property type="evidence" value="ECO:0007669"/>
    <property type="project" value="InterPro"/>
</dbReference>
<dbReference type="PANTHER" id="PTHR43214">
    <property type="entry name" value="TWO-COMPONENT RESPONSE REGULATOR"/>
    <property type="match status" value="1"/>
</dbReference>
<feature type="domain" description="Response regulatory" evidence="5">
    <location>
        <begin position="7"/>
        <end position="123"/>
    </location>
</feature>
<dbReference type="PANTHER" id="PTHR43214:SF43">
    <property type="entry name" value="TWO-COMPONENT RESPONSE REGULATOR"/>
    <property type="match status" value="1"/>
</dbReference>
<dbReference type="OrthoDB" id="9808843at2"/>
<dbReference type="SMART" id="SM00421">
    <property type="entry name" value="HTH_LUXR"/>
    <property type="match status" value="1"/>
</dbReference>
<dbReference type="PROSITE" id="PS50043">
    <property type="entry name" value="HTH_LUXR_2"/>
    <property type="match status" value="1"/>
</dbReference>
<keyword evidence="7" id="KW-1185">Reference proteome</keyword>
<dbReference type="Pfam" id="PF00072">
    <property type="entry name" value="Response_reg"/>
    <property type="match status" value="1"/>
</dbReference>
<gene>
    <name evidence="6" type="ORF">FB388_6042</name>
</gene>
<dbReference type="SMART" id="SM00448">
    <property type="entry name" value="REC"/>
    <property type="match status" value="1"/>
</dbReference>
<dbReference type="InterPro" id="IPR000792">
    <property type="entry name" value="Tscrpt_reg_LuxR_C"/>
</dbReference>
<feature type="modified residue" description="4-aspartylphosphate" evidence="3">
    <location>
        <position position="58"/>
    </location>
</feature>
<dbReference type="CDD" id="cd06170">
    <property type="entry name" value="LuxR_C_like"/>
    <property type="match status" value="1"/>
</dbReference>
<dbReference type="InterPro" id="IPR016032">
    <property type="entry name" value="Sig_transdc_resp-reg_C-effctor"/>
</dbReference>
<organism evidence="6 7">
    <name type="scientific">Pseudonocardia cypriaca</name>
    <dbReference type="NCBI Taxonomy" id="882449"/>
    <lineage>
        <taxon>Bacteria</taxon>
        <taxon>Bacillati</taxon>
        <taxon>Actinomycetota</taxon>
        <taxon>Actinomycetes</taxon>
        <taxon>Pseudonocardiales</taxon>
        <taxon>Pseudonocardiaceae</taxon>
        <taxon>Pseudonocardia</taxon>
    </lineage>
</organism>
<evidence type="ECO:0000313" key="7">
    <source>
        <dbReference type="Proteomes" id="UP000319818"/>
    </source>
</evidence>
<dbReference type="InterPro" id="IPR001789">
    <property type="entry name" value="Sig_transdc_resp-reg_receiver"/>
</dbReference>
<feature type="domain" description="HTH luxR-type" evidence="4">
    <location>
        <begin position="147"/>
        <end position="212"/>
    </location>
</feature>
<protein>
    <submittedName>
        <fullName evidence="6">LuxR family two component transcriptional regulator</fullName>
    </submittedName>
</protein>
<dbReference type="AlphaFoldDB" id="A0A543FY93"/>
<dbReference type="CDD" id="cd17535">
    <property type="entry name" value="REC_NarL-like"/>
    <property type="match status" value="1"/>
</dbReference>
<dbReference type="Pfam" id="PF00196">
    <property type="entry name" value="GerE"/>
    <property type="match status" value="1"/>
</dbReference>
<evidence type="ECO:0000313" key="6">
    <source>
        <dbReference type="EMBL" id="TQM38798.1"/>
    </source>
</evidence>
<dbReference type="Proteomes" id="UP000319818">
    <property type="component" value="Unassembled WGS sequence"/>
</dbReference>
<dbReference type="SUPFAM" id="SSF46894">
    <property type="entry name" value="C-terminal effector domain of the bipartite response regulators"/>
    <property type="match status" value="1"/>
</dbReference>
<dbReference type="EMBL" id="VFPH01000002">
    <property type="protein sequence ID" value="TQM38798.1"/>
    <property type="molecule type" value="Genomic_DNA"/>
</dbReference>
<dbReference type="Gene3D" id="3.40.50.2300">
    <property type="match status" value="1"/>
</dbReference>
<evidence type="ECO:0000256" key="1">
    <source>
        <dbReference type="ARBA" id="ARBA00022553"/>
    </source>
</evidence>
<dbReference type="PRINTS" id="PR00038">
    <property type="entry name" value="HTHLUXR"/>
</dbReference>
<dbReference type="GO" id="GO:0003677">
    <property type="term" value="F:DNA binding"/>
    <property type="evidence" value="ECO:0007669"/>
    <property type="project" value="UniProtKB-KW"/>
</dbReference>
<evidence type="ECO:0000259" key="4">
    <source>
        <dbReference type="PROSITE" id="PS50043"/>
    </source>
</evidence>
<accession>A0A543FY93</accession>
<evidence type="ECO:0000259" key="5">
    <source>
        <dbReference type="PROSITE" id="PS50110"/>
    </source>
</evidence>
<evidence type="ECO:0000256" key="2">
    <source>
        <dbReference type="ARBA" id="ARBA00023125"/>
    </source>
</evidence>
<proteinExistence type="predicted"/>
<dbReference type="InterPro" id="IPR011006">
    <property type="entry name" value="CheY-like_superfamily"/>
</dbReference>
<dbReference type="SUPFAM" id="SSF52172">
    <property type="entry name" value="CheY-like"/>
    <property type="match status" value="1"/>
</dbReference>
<evidence type="ECO:0000256" key="3">
    <source>
        <dbReference type="PROSITE-ProRule" id="PRU00169"/>
    </source>
</evidence>
<keyword evidence="1 3" id="KW-0597">Phosphoprotein</keyword>
<dbReference type="InterPro" id="IPR058245">
    <property type="entry name" value="NreC/VraR/RcsB-like_REC"/>
</dbReference>
<comment type="caution">
    <text evidence="6">The sequence shown here is derived from an EMBL/GenBank/DDBJ whole genome shotgun (WGS) entry which is preliminary data.</text>
</comment>
<dbReference type="RefSeq" id="WP_142105422.1">
    <property type="nucleotide sequence ID" value="NZ_VFPH01000002.1"/>
</dbReference>